<dbReference type="SMART" id="SM00530">
    <property type="entry name" value="HTH_XRE"/>
    <property type="match status" value="1"/>
</dbReference>
<evidence type="ECO:0000313" key="3">
    <source>
        <dbReference type="Proteomes" id="UP000634667"/>
    </source>
</evidence>
<keyword evidence="3" id="KW-1185">Reference proteome</keyword>
<gene>
    <name evidence="2" type="ORF">GCM10008111_13950</name>
</gene>
<dbReference type="SUPFAM" id="SSF47413">
    <property type="entry name" value="lambda repressor-like DNA-binding domains"/>
    <property type="match status" value="1"/>
</dbReference>
<dbReference type="Pfam" id="PF13443">
    <property type="entry name" value="HTH_26"/>
    <property type="match status" value="1"/>
</dbReference>
<dbReference type="EMBL" id="BMYR01000005">
    <property type="protein sequence ID" value="GGW59084.1"/>
    <property type="molecule type" value="Genomic_DNA"/>
</dbReference>
<dbReference type="Proteomes" id="UP000634667">
    <property type="component" value="Unassembled WGS sequence"/>
</dbReference>
<sequence length="247" mass="28621">MSQSAALVLTLKQALKQQGITYAQVAEHLAISEASVKRMFSLQQFTLQRLEHICQLLHLDFVDLLQLLQQSQRQISELTEQQELELTADLGLLLVAVSVLNHWTINDLVTWYRFTPSECLQKLIKLDRLHLIELQPNNRIKLRIAANFSWRDNGPIQRFFQQQLAAEFFNHRFTEQDESMLVLNGMLSRASNQVFQGKLRRLAREFNELVQHDSGLPLADRFGVSTVLAMRNWRFGVFKTFLRADAS</sequence>
<evidence type="ECO:0000259" key="1">
    <source>
        <dbReference type="PROSITE" id="PS50943"/>
    </source>
</evidence>
<feature type="domain" description="HTH cro/C1-type" evidence="1">
    <location>
        <begin position="11"/>
        <end position="64"/>
    </location>
</feature>
<dbReference type="RefSeq" id="WP_189481909.1">
    <property type="nucleotide sequence ID" value="NZ_BMYR01000005.1"/>
</dbReference>
<evidence type="ECO:0000313" key="2">
    <source>
        <dbReference type="EMBL" id="GGW59084.1"/>
    </source>
</evidence>
<dbReference type="PROSITE" id="PS50943">
    <property type="entry name" value="HTH_CROC1"/>
    <property type="match status" value="1"/>
</dbReference>
<dbReference type="CDD" id="cd00093">
    <property type="entry name" value="HTH_XRE"/>
    <property type="match status" value="1"/>
</dbReference>
<accession>A0ABQ2WMD3</accession>
<proteinExistence type="predicted"/>
<dbReference type="InterPro" id="IPR010982">
    <property type="entry name" value="Lambda_DNA-bd_dom_sf"/>
</dbReference>
<dbReference type="InterPro" id="IPR001387">
    <property type="entry name" value="Cro/C1-type_HTH"/>
</dbReference>
<protein>
    <submittedName>
        <fullName evidence="2">Transcriptional regulator</fullName>
    </submittedName>
</protein>
<organism evidence="2 3">
    <name type="scientific">Alishewanella tabrizica</name>
    <dbReference type="NCBI Taxonomy" id="671278"/>
    <lineage>
        <taxon>Bacteria</taxon>
        <taxon>Pseudomonadati</taxon>
        <taxon>Pseudomonadota</taxon>
        <taxon>Gammaproteobacteria</taxon>
        <taxon>Alteromonadales</taxon>
        <taxon>Alteromonadaceae</taxon>
        <taxon>Alishewanella</taxon>
    </lineage>
</organism>
<comment type="caution">
    <text evidence="2">The sequence shown here is derived from an EMBL/GenBank/DDBJ whole genome shotgun (WGS) entry which is preliminary data.</text>
</comment>
<reference evidence="3" key="1">
    <citation type="journal article" date="2019" name="Int. J. Syst. Evol. Microbiol.">
        <title>The Global Catalogue of Microorganisms (GCM) 10K type strain sequencing project: providing services to taxonomists for standard genome sequencing and annotation.</title>
        <authorList>
            <consortium name="The Broad Institute Genomics Platform"/>
            <consortium name="The Broad Institute Genome Sequencing Center for Infectious Disease"/>
            <person name="Wu L."/>
            <person name="Ma J."/>
        </authorList>
    </citation>
    <scope>NUCLEOTIDE SEQUENCE [LARGE SCALE GENOMIC DNA]</scope>
    <source>
        <strain evidence="3">KCTC 23723</strain>
    </source>
</reference>
<dbReference type="Gene3D" id="1.10.260.40">
    <property type="entry name" value="lambda repressor-like DNA-binding domains"/>
    <property type="match status" value="1"/>
</dbReference>
<name>A0ABQ2WMD3_9ALTE</name>